<dbReference type="Gene3D" id="3.30.428.70">
    <property type="match status" value="1"/>
</dbReference>
<dbReference type="Pfam" id="PF19327">
    <property type="entry name" value="Ap4A_phos_N"/>
    <property type="match status" value="1"/>
</dbReference>
<comment type="caution">
    <text evidence="4">The sequence shown here is derived from an EMBL/GenBank/DDBJ whole genome shotgun (WGS) entry which is preliminary data.</text>
</comment>
<dbReference type="Proteomes" id="UP001610446">
    <property type="component" value="Unassembled WGS sequence"/>
</dbReference>
<dbReference type="GO" id="GO:0016779">
    <property type="term" value="F:nucleotidyltransferase activity"/>
    <property type="evidence" value="ECO:0007669"/>
    <property type="project" value="UniProtKB-KW"/>
</dbReference>
<dbReference type="InterPro" id="IPR045759">
    <property type="entry name" value="Ap4A_phos1/2_N"/>
</dbReference>
<accession>A0ABR4J6C5</accession>
<gene>
    <name evidence="4" type="ORF">BJY01DRAFT_223392</name>
</gene>
<dbReference type="InterPro" id="IPR043171">
    <property type="entry name" value="Ap4A_phos1/2-like"/>
</dbReference>
<evidence type="ECO:0000256" key="1">
    <source>
        <dbReference type="SAM" id="MobiDB-lite"/>
    </source>
</evidence>
<dbReference type="Pfam" id="PF09830">
    <property type="entry name" value="ATP_transf"/>
    <property type="match status" value="1"/>
</dbReference>
<dbReference type="PANTHER" id="PTHR38420">
    <property type="entry name" value="AP-4-A PHOSPHORYLASE II"/>
    <property type="match status" value="1"/>
</dbReference>
<dbReference type="InterPro" id="IPR009163">
    <property type="entry name" value="Ap4A_phos1/2"/>
</dbReference>
<evidence type="ECO:0000259" key="3">
    <source>
        <dbReference type="Pfam" id="PF19327"/>
    </source>
</evidence>
<name>A0ABR4J6C5_9EURO</name>
<dbReference type="InterPro" id="IPR019200">
    <property type="entry name" value="ATP_adenylylTrfase_C"/>
</dbReference>
<reference evidence="4 5" key="1">
    <citation type="submission" date="2024-07" db="EMBL/GenBank/DDBJ databases">
        <title>Section-level genome sequencing and comparative genomics of Aspergillus sections Usti and Cavernicolus.</title>
        <authorList>
            <consortium name="Lawrence Berkeley National Laboratory"/>
            <person name="Nybo J.L."/>
            <person name="Vesth T.C."/>
            <person name="Theobald S."/>
            <person name="Frisvad J.C."/>
            <person name="Larsen T.O."/>
            <person name="Kjaerboelling I."/>
            <person name="Rothschild-Mancinelli K."/>
            <person name="Lyhne E.K."/>
            <person name="Kogle M.E."/>
            <person name="Barry K."/>
            <person name="Clum A."/>
            <person name="Na H."/>
            <person name="Ledsgaard L."/>
            <person name="Lin J."/>
            <person name="Lipzen A."/>
            <person name="Kuo A."/>
            <person name="Riley R."/>
            <person name="Mondo S."/>
            <person name="Labutti K."/>
            <person name="Haridas S."/>
            <person name="Pangalinan J."/>
            <person name="Salamov A.A."/>
            <person name="Simmons B.A."/>
            <person name="Magnuson J.K."/>
            <person name="Chen J."/>
            <person name="Drula E."/>
            <person name="Henrissat B."/>
            <person name="Wiebenga A."/>
            <person name="Lubbers R.J."/>
            <person name="Gomes A.C."/>
            <person name="Makela M.R."/>
            <person name="Stajich J."/>
            <person name="Grigoriev I.V."/>
            <person name="Mortensen U.H."/>
            <person name="De Vries R.P."/>
            <person name="Baker S.E."/>
            <person name="Andersen M.R."/>
        </authorList>
    </citation>
    <scope>NUCLEOTIDE SEQUENCE [LARGE SCALE GENOMIC DNA]</scope>
    <source>
        <strain evidence="4 5">CBS 123904</strain>
    </source>
</reference>
<dbReference type="InterPro" id="IPR036265">
    <property type="entry name" value="HIT-like_sf"/>
</dbReference>
<keyword evidence="4" id="KW-0548">Nucleotidyltransferase</keyword>
<dbReference type="SUPFAM" id="SSF54197">
    <property type="entry name" value="HIT-like"/>
    <property type="match status" value="1"/>
</dbReference>
<dbReference type="EMBL" id="JBFXLU010000199">
    <property type="protein sequence ID" value="KAL2835600.1"/>
    <property type="molecule type" value="Genomic_DNA"/>
</dbReference>
<feature type="compositionally biased region" description="Basic and acidic residues" evidence="1">
    <location>
        <begin position="51"/>
        <end position="70"/>
    </location>
</feature>
<feature type="domain" description="Ap4A phosphorylase 1/2 N-terminal" evidence="3">
    <location>
        <begin position="81"/>
        <end position="168"/>
    </location>
</feature>
<keyword evidence="4" id="KW-0808">Transferase</keyword>
<protein>
    <submittedName>
        <fullName evidence="4">ATP adenylyltransferase-domain-containing protein</fullName>
    </submittedName>
</protein>
<keyword evidence="5" id="KW-1185">Reference proteome</keyword>
<dbReference type="PANTHER" id="PTHR38420:SF1">
    <property type="entry name" value="PUTATIVE (AFU_ORTHOLOGUE AFUA_5G14690)-RELATED"/>
    <property type="match status" value="1"/>
</dbReference>
<feature type="domain" description="ATP adenylyltransferase C-terminal" evidence="2">
    <location>
        <begin position="181"/>
        <end position="292"/>
    </location>
</feature>
<evidence type="ECO:0000313" key="5">
    <source>
        <dbReference type="Proteomes" id="UP001610446"/>
    </source>
</evidence>
<evidence type="ECO:0000259" key="2">
    <source>
        <dbReference type="Pfam" id="PF09830"/>
    </source>
</evidence>
<evidence type="ECO:0000313" key="4">
    <source>
        <dbReference type="EMBL" id="KAL2835600.1"/>
    </source>
</evidence>
<sequence length="294" mass="32666">MTSSLSYYDILSTFDALVAKKAVFYAPRKTIQLEDAGFALEFHISPSLTKKPQDGDPVSGHEDPKAEKPKCFGPGSDIGNDDPGLLLATIRETHLLVVNKFCMFRPQLLLLTSDSYRRQREPLDLNDLSAACSVLSDLSARPLFVIYNCGPVGGASRQHKHLQVLPRPPRLFPDERGFDSKNVPFRYFLRYLDGLDIGASDGHVKLFDVYKSLLAEAKQALGIDPESEDYFPHNVALVKEWIIVVPRQRVDVEGVTANAPGMLGSVWLTSDEQLEQWKQVGPRKVLAGLGFPNT</sequence>
<organism evidence="4 5">
    <name type="scientific">Aspergillus pseudoustus</name>
    <dbReference type="NCBI Taxonomy" id="1810923"/>
    <lineage>
        <taxon>Eukaryota</taxon>
        <taxon>Fungi</taxon>
        <taxon>Dikarya</taxon>
        <taxon>Ascomycota</taxon>
        <taxon>Pezizomycotina</taxon>
        <taxon>Eurotiomycetes</taxon>
        <taxon>Eurotiomycetidae</taxon>
        <taxon>Eurotiales</taxon>
        <taxon>Aspergillaceae</taxon>
        <taxon>Aspergillus</taxon>
        <taxon>Aspergillus subgen. Nidulantes</taxon>
    </lineage>
</organism>
<feature type="region of interest" description="Disordered" evidence="1">
    <location>
        <begin position="48"/>
        <end position="76"/>
    </location>
</feature>
<proteinExistence type="predicted"/>